<evidence type="ECO:0000313" key="2">
    <source>
        <dbReference type="Proteomes" id="UP000005239"/>
    </source>
</evidence>
<dbReference type="GO" id="GO:0038166">
    <property type="term" value="P:angiotensin-activated signaling pathway"/>
    <property type="evidence" value="ECO:0007669"/>
    <property type="project" value="InterPro"/>
</dbReference>
<proteinExistence type="predicted"/>
<dbReference type="AlphaFoldDB" id="A0A454XSI0"/>
<sequence length="191" mass="21548">MQPPPNTNAFNQPPAKTFDHSLVLKGGFFAHFCLTSLVFLSKWTPNVYAFYNGFLIAGFWIACTTAHIDLTLLKLMAMEGAAAVLDIFVVAIYYNESPRSGADVYLFWVFVIHLLARFGLMFTISRIRKERKNVMDGGATDPMRADYQQVQSSMGQLPAQQQVGYDYGQPTKMEPLPDLSRFAPTNPYHHQ</sequence>
<organism evidence="1 2">
    <name type="scientific">Pristionchus pacificus</name>
    <name type="common">Parasitic nematode worm</name>
    <dbReference type="NCBI Taxonomy" id="54126"/>
    <lineage>
        <taxon>Eukaryota</taxon>
        <taxon>Metazoa</taxon>
        <taxon>Ecdysozoa</taxon>
        <taxon>Nematoda</taxon>
        <taxon>Chromadorea</taxon>
        <taxon>Rhabditida</taxon>
        <taxon>Rhabditina</taxon>
        <taxon>Diplogasteromorpha</taxon>
        <taxon>Diplogasteroidea</taxon>
        <taxon>Neodiplogasteridae</taxon>
        <taxon>Pristionchus</taxon>
    </lineage>
</organism>
<evidence type="ECO:0000313" key="1">
    <source>
        <dbReference type="EnsemblMetazoa" id="PPA18655.1"/>
    </source>
</evidence>
<dbReference type="Pfam" id="PF06396">
    <property type="entry name" value="AGTRAP"/>
    <property type="match status" value="1"/>
</dbReference>
<reference evidence="1" key="2">
    <citation type="submission" date="2022-06" db="UniProtKB">
        <authorList>
            <consortium name="EnsemblMetazoa"/>
        </authorList>
    </citation>
    <scope>IDENTIFICATION</scope>
    <source>
        <strain evidence="1">PS312</strain>
    </source>
</reference>
<keyword evidence="2" id="KW-1185">Reference proteome</keyword>
<dbReference type="Proteomes" id="UP000005239">
    <property type="component" value="Unassembled WGS sequence"/>
</dbReference>
<accession>A0A8R1YDV1</accession>
<dbReference type="EnsemblMetazoa" id="PPA18655.1">
    <property type="protein sequence ID" value="PPA18655.1"/>
    <property type="gene ID" value="WBGene00108209"/>
</dbReference>
<accession>A0A454XSI0</accession>
<gene>
    <name evidence="1" type="primary">WBGene00108209</name>
</gene>
<name>A0A454XSI0_PRIPA</name>
<protein>
    <submittedName>
        <fullName evidence="1">Uncharacterized protein</fullName>
    </submittedName>
</protein>
<dbReference type="InterPro" id="IPR009436">
    <property type="entry name" value="AGTRAP"/>
</dbReference>
<reference evidence="2" key="1">
    <citation type="journal article" date="2008" name="Nat. Genet.">
        <title>The Pristionchus pacificus genome provides a unique perspective on nematode lifestyle and parasitism.</title>
        <authorList>
            <person name="Dieterich C."/>
            <person name="Clifton S.W."/>
            <person name="Schuster L.N."/>
            <person name="Chinwalla A."/>
            <person name="Delehaunty K."/>
            <person name="Dinkelacker I."/>
            <person name="Fulton L."/>
            <person name="Fulton R."/>
            <person name="Godfrey J."/>
            <person name="Minx P."/>
            <person name="Mitreva M."/>
            <person name="Roeseler W."/>
            <person name="Tian H."/>
            <person name="Witte H."/>
            <person name="Yang S.P."/>
            <person name="Wilson R.K."/>
            <person name="Sommer R.J."/>
        </authorList>
    </citation>
    <scope>NUCLEOTIDE SEQUENCE [LARGE SCALE GENOMIC DNA]</scope>
    <source>
        <strain evidence="2">PS312</strain>
    </source>
</reference>
<dbReference type="OMA" id="FWIACTT"/>